<evidence type="ECO:0000256" key="1">
    <source>
        <dbReference type="SAM" id="MobiDB-lite"/>
    </source>
</evidence>
<dbReference type="Gene3D" id="3.40.50.300">
    <property type="entry name" value="P-loop containing nucleotide triphosphate hydrolases"/>
    <property type="match status" value="1"/>
</dbReference>
<feature type="region of interest" description="Disordered" evidence="1">
    <location>
        <begin position="656"/>
        <end position="696"/>
    </location>
</feature>
<sequence>MDQSWRFRPIQGNNICPNCSISHFPFCPNPSQTYPQFPNDPSLFQHRPLYDPFLDNRAMHHHAIPNPIDVYGIAKQPWDGSLGYESDRVHKKMRFDEPGGVGGYGSNVRRNLTDDERRLNLIREHGGPSSVQWVDSSFRTGSGYANNGGNQQFDGTLQRIEGQLNTSNANSFQDPIFSPREQVFDTQYNVGRDHRLQYSQEINENFTQSGGRDYDLMRGGMSNAHHELHQGNSHYGGYIDPAMRSQSRSVISPSAPKGRDMYQQDNWASPNLQPYLPHCVPYPISQDTSEKYNAHSLRQLQPNDINQEYELKNPHKRLLSENVHSQVSPRVVEQFGAHNVNKQGAHMSAANVVALQKQGQVLDSRIFGSHSSVPPLPPTPRPVDPPPPPHLQTTVSFPSIPSSVYPIPVSLSTNLPLLRPSALECQPFAPKHPSPENVKIIDASHLFRQPYQATRPDHIVVILRGLPGSGKSYLAKMLRDLEVENGGNAPRIHSMDDYFMAEVEKVEEIEGSKASASFKSKKRITKKVMEYCYEPEMEEAYRSSMLKAFKKTLEEGVFTFIIVDDRNLRVADFAQFWANAKRSGYEVYLLEATYKDPVGCAARNIHGFTSDDIQKMAKLWEESPSLYLRLDIQSLHHGDNFKDSGIQEVDMDMEMDVEDGSGNECPSDRNSLKTAEPSDVEYAPEGSKDGDKWDTEGEDRIRVKELEKSKWSHDVDEEDNDRLYAAKKNSNALSGLVRFYKGDKSVHWSDENGKTGFSIGAAKKANVLSLVIGPGSGYNLKSNPLPAEVTGAVQTNAEPKKHSVFQDALRAEHESFCVVFDRRRQRIGGLAIDDE</sequence>
<dbReference type="OrthoDB" id="513595at2759"/>
<keyword evidence="3" id="KW-1185">Reference proteome</keyword>
<dbReference type="GO" id="GO:0005634">
    <property type="term" value="C:nucleus"/>
    <property type="evidence" value="ECO:0007669"/>
    <property type="project" value="InterPro"/>
</dbReference>
<evidence type="ECO:0000313" key="2">
    <source>
        <dbReference type="EMBL" id="KAF6159953.1"/>
    </source>
</evidence>
<organism evidence="2 3">
    <name type="scientific">Kingdonia uniflora</name>
    <dbReference type="NCBI Taxonomy" id="39325"/>
    <lineage>
        <taxon>Eukaryota</taxon>
        <taxon>Viridiplantae</taxon>
        <taxon>Streptophyta</taxon>
        <taxon>Embryophyta</taxon>
        <taxon>Tracheophyta</taxon>
        <taxon>Spermatophyta</taxon>
        <taxon>Magnoliopsida</taxon>
        <taxon>Ranunculales</taxon>
        <taxon>Circaeasteraceae</taxon>
        <taxon>Kingdonia</taxon>
    </lineage>
</organism>
<comment type="caution">
    <text evidence="2">The sequence shown here is derived from an EMBL/GenBank/DDBJ whole genome shotgun (WGS) entry which is preliminary data.</text>
</comment>
<accession>A0A7J7MYJ9</accession>
<dbReference type="PANTHER" id="PTHR13413:SF0">
    <property type="entry name" value="YLP MOTIF-CONTAINING PROTEIN 1"/>
    <property type="match status" value="1"/>
</dbReference>
<proteinExistence type="predicted"/>
<dbReference type="InterPro" id="IPR027417">
    <property type="entry name" value="P-loop_NTPase"/>
</dbReference>
<dbReference type="GO" id="GO:0032204">
    <property type="term" value="P:regulation of telomere maintenance"/>
    <property type="evidence" value="ECO:0007669"/>
    <property type="project" value="TreeGrafter"/>
</dbReference>
<dbReference type="AlphaFoldDB" id="A0A7J7MYJ9"/>
<feature type="compositionally biased region" description="Basic and acidic residues" evidence="1">
    <location>
        <begin position="686"/>
        <end position="696"/>
    </location>
</feature>
<dbReference type="SUPFAM" id="SSF52540">
    <property type="entry name" value="P-loop containing nucleoside triphosphate hydrolases"/>
    <property type="match status" value="1"/>
</dbReference>
<dbReference type="PANTHER" id="PTHR13413">
    <property type="entry name" value="YLP MOTIF CONTAINING PROTEIN NUCLEAR PROTEIN ZAP"/>
    <property type="match status" value="1"/>
</dbReference>
<dbReference type="FunFam" id="3.40.50.300:FF:000978">
    <property type="entry name" value="YLP motif-containing protein 1 isoform X3"/>
    <property type="match status" value="1"/>
</dbReference>
<name>A0A7J7MYJ9_9MAGN</name>
<gene>
    <name evidence="2" type="ORF">GIB67_033037</name>
</gene>
<dbReference type="EMBL" id="JACGCM010001183">
    <property type="protein sequence ID" value="KAF6159953.1"/>
    <property type="molecule type" value="Genomic_DNA"/>
</dbReference>
<reference evidence="2 3" key="1">
    <citation type="journal article" date="2020" name="IScience">
        <title>Genome Sequencing of the Endangered Kingdonia uniflora (Circaeasteraceae, Ranunculales) Reveals Potential Mechanisms of Evolutionary Specialization.</title>
        <authorList>
            <person name="Sun Y."/>
            <person name="Deng T."/>
            <person name="Zhang A."/>
            <person name="Moore M.J."/>
            <person name="Landis J.B."/>
            <person name="Lin N."/>
            <person name="Zhang H."/>
            <person name="Zhang X."/>
            <person name="Huang J."/>
            <person name="Zhang X."/>
            <person name="Sun H."/>
            <person name="Wang H."/>
        </authorList>
    </citation>
    <scope>NUCLEOTIDE SEQUENCE [LARGE SCALE GENOMIC DNA]</scope>
    <source>
        <strain evidence="2">TB1705</strain>
        <tissue evidence="2">Leaf</tissue>
    </source>
</reference>
<dbReference type="InterPro" id="IPR026314">
    <property type="entry name" value="YLP_motif_con_p1"/>
</dbReference>
<dbReference type="Proteomes" id="UP000541444">
    <property type="component" value="Unassembled WGS sequence"/>
</dbReference>
<protein>
    <recommendedName>
        <fullName evidence="4">YLP motif-containing protein 1</fullName>
    </recommendedName>
</protein>
<evidence type="ECO:0000313" key="3">
    <source>
        <dbReference type="Proteomes" id="UP000541444"/>
    </source>
</evidence>
<evidence type="ECO:0008006" key="4">
    <source>
        <dbReference type="Google" id="ProtNLM"/>
    </source>
</evidence>